<keyword evidence="2" id="KW-0732">Signal</keyword>
<dbReference type="SMART" id="SM00028">
    <property type="entry name" value="TPR"/>
    <property type="match status" value="6"/>
</dbReference>
<dbReference type="InterPro" id="IPR011990">
    <property type="entry name" value="TPR-like_helical_dom_sf"/>
</dbReference>
<dbReference type="EMBL" id="VWPK01000008">
    <property type="protein sequence ID" value="KAA5613036.1"/>
    <property type="molecule type" value="Genomic_DNA"/>
</dbReference>
<dbReference type="InterPro" id="IPR019734">
    <property type="entry name" value="TPR_rpt"/>
</dbReference>
<dbReference type="PANTHER" id="PTHR12558">
    <property type="entry name" value="CELL DIVISION CYCLE 16,23,27"/>
    <property type="match status" value="1"/>
</dbReference>
<dbReference type="Proteomes" id="UP000325255">
    <property type="component" value="Unassembled WGS sequence"/>
</dbReference>
<dbReference type="PROSITE" id="PS51257">
    <property type="entry name" value="PROKAR_LIPOPROTEIN"/>
    <property type="match status" value="1"/>
</dbReference>
<keyword evidence="1" id="KW-0802">TPR repeat</keyword>
<feature type="repeat" description="TPR" evidence="1">
    <location>
        <begin position="517"/>
        <end position="550"/>
    </location>
</feature>
<dbReference type="Gene3D" id="1.25.40.10">
    <property type="entry name" value="Tetratricopeptide repeat domain"/>
    <property type="match status" value="4"/>
</dbReference>
<dbReference type="InterPro" id="IPR018704">
    <property type="entry name" value="SecYEG/CpoB_TPR"/>
</dbReference>
<feature type="repeat" description="TPR" evidence="1">
    <location>
        <begin position="414"/>
        <end position="447"/>
    </location>
</feature>
<sequence>MQNGRSLLLALSLLSACAASNAAQQAQPQQAGPGLQMRVAARAKALPITGAPGAFLTGRFAAMQGDLDFAADEFLRALADDPGNAELRQQAFLACLMAGRPETVRLAQGQPNNQSALMLLGNAEAARGNWEGAETRFAALPRQGLTQVLQPLLVSWAQFGAGRTDAALATLHPYIEGQRYRAVYALHGALIADLANRPAEAARLYRLAETEYGPPTLQLARMIASWQARQGHPADAGQTLKAAVDLAPEAAITLPALQANVSTRLVRRATDGLAESYLVLASALRQQDATDLAMVLVRLALDLRPDFTAARLLAADILDATKHPQTGLAVLAPVRADDPLNGIVRLRRAALTEQTGRTEEALRLLEQMARDYPDRPDPYAVQGDILRMKHRYADAVTAYDNAVARVPEPTRANWPLFYDRGIALERSHQWERAEADFLRALQLAPDQPYVLNYLGYSWAEQGRNLQKARTMIERAVEQRPNDGAIIDSLGWATLRQGDIAGAVKALERAAELQPEDATINGHLGDAYWAANRRQEAVYQWRRALNLKPEPEDVPKLEAKLREGEQVIGVATPASTDNATP</sequence>
<reference evidence="4 5" key="1">
    <citation type="submission" date="2019-09" db="EMBL/GenBank/DDBJ databases">
        <title>Genome sequence of Rhodovastum atsumiense, a diverse member of the Acetobacteraceae family of non-sulfur purple photosynthetic bacteria.</title>
        <authorList>
            <person name="Meyer T."/>
            <person name="Kyndt J."/>
        </authorList>
    </citation>
    <scope>NUCLEOTIDE SEQUENCE [LARGE SCALE GENOMIC DNA]</scope>
    <source>
        <strain evidence="4 5">DSM 21279</strain>
    </source>
</reference>
<name>A0A5M6IXH1_9PROT</name>
<gene>
    <name evidence="4" type="ORF">F1189_06650</name>
</gene>
<feature type="chain" id="PRO_5024355061" evidence="2">
    <location>
        <begin position="23"/>
        <end position="580"/>
    </location>
</feature>
<dbReference type="PANTHER" id="PTHR12558:SF13">
    <property type="entry name" value="CELL DIVISION CYCLE PROTEIN 27 HOMOLOG"/>
    <property type="match status" value="1"/>
</dbReference>
<evidence type="ECO:0000256" key="1">
    <source>
        <dbReference type="PROSITE-ProRule" id="PRU00339"/>
    </source>
</evidence>
<comment type="caution">
    <text evidence="4">The sequence shown here is derived from an EMBL/GenBank/DDBJ whole genome shotgun (WGS) entry which is preliminary data.</text>
</comment>
<dbReference type="OrthoDB" id="9766710at2"/>
<organism evidence="4 5">
    <name type="scientific">Rhodovastum atsumiense</name>
    <dbReference type="NCBI Taxonomy" id="504468"/>
    <lineage>
        <taxon>Bacteria</taxon>
        <taxon>Pseudomonadati</taxon>
        <taxon>Pseudomonadota</taxon>
        <taxon>Alphaproteobacteria</taxon>
        <taxon>Acetobacterales</taxon>
        <taxon>Acetobacteraceae</taxon>
        <taxon>Rhodovastum</taxon>
    </lineage>
</organism>
<dbReference type="Pfam" id="PF09976">
    <property type="entry name" value="TPR_21"/>
    <property type="match status" value="1"/>
</dbReference>
<keyword evidence="5" id="KW-1185">Reference proteome</keyword>
<dbReference type="Pfam" id="PF13432">
    <property type="entry name" value="TPR_16"/>
    <property type="match status" value="2"/>
</dbReference>
<evidence type="ECO:0000313" key="4">
    <source>
        <dbReference type="EMBL" id="KAA5613036.1"/>
    </source>
</evidence>
<dbReference type="SUPFAM" id="SSF48452">
    <property type="entry name" value="TPR-like"/>
    <property type="match status" value="3"/>
</dbReference>
<dbReference type="AlphaFoldDB" id="A0A5M6IXH1"/>
<evidence type="ECO:0000259" key="3">
    <source>
        <dbReference type="Pfam" id="PF09976"/>
    </source>
</evidence>
<feature type="repeat" description="TPR" evidence="1">
    <location>
        <begin position="483"/>
        <end position="516"/>
    </location>
</feature>
<feature type="domain" description="Ancillary SecYEG translocon subunit/Cell division coordinator CpoB TPR" evidence="3">
    <location>
        <begin position="325"/>
        <end position="408"/>
    </location>
</feature>
<protein>
    <submittedName>
        <fullName evidence="4">Tetratricopeptide repeat protein</fullName>
    </submittedName>
</protein>
<accession>A0A5M6IXH1</accession>
<dbReference type="PROSITE" id="PS50005">
    <property type="entry name" value="TPR"/>
    <property type="match status" value="3"/>
</dbReference>
<evidence type="ECO:0000256" key="2">
    <source>
        <dbReference type="SAM" id="SignalP"/>
    </source>
</evidence>
<evidence type="ECO:0000313" key="5">
    <source>
        <dbReference type="Proteomes" id="UP000325255"/>
    </source>
</evidence>
<dbReference type="RefSeq" id="WP_150039940.1">
    <property type="nucleotide sequence ID" value="NZ_OW485601.1"/>
</dbReference>
<feature type="signal peptide" evidence="2">
    <location>
        <begin position="1"/>
        <end position="22"/>
    </location>
</feature>
<proteinExistence type="predicted"/>